<reference evidence="1 2" key="1">
    <citation type="submission" date="2014-04" db="EMBL/GenBank/DDBJ databases">
        <authorList>
            <consortium name="DOE Joint Genome Institute"/>
            <person name="Kuo A."/>
            <person name="Kohler A."/>
            <person name="Jargeat P."/>
            <person name="Nagy L.G."/>
            <person name="Floudas D."/>
            <person name="Copeland A."/>
            <person name="Barry K.W."/>
            <person name="Cichocki N."/>
            <person name="Veneault-Fourrey C."/>
            <person name="LaButti K."/>
            <person name="Lindquist E.A."/>
            <person name="Lipzen A."/>
            <person name="Lundell T."/>
            <person name="Morin E."/>
            <person name="Murat C."/>
            <person name="Sun H."/>
            <person name="Tunlid A."/>
            <person name="Henrissat B."/>
            <person name="Grigoriev I.V."/>
            <person name="Hibbett D.S."/>
            <person name="Martin F."/>
            <person name="Nordberg H.P."/>
            <person name="Cantor M.N."/>
            <person name="Hua S.X."/>
        </authorList>
    </citation>
    <scope>NUCLEOTIDE SEQUENCE [LARGE SCALE GENOMIC DNA]</scope>
    <source>
        <strain evidence="1 2">Ve08.2h10</strain>
    </source>
</reference>
<evidence type="ECO:0000313" key="2">
    <source>
        <dbReference type="Proteomes" id="UP000054538"/>
    </source>
</evidence>
<evidence type="ECO:0000313" key="1">
    <source>
        <dbReference type="EMBL" id="KIK80351.1"/>
    </source>
</evidence>
<protein>
    <submittedName>
        <fullName evidence="1">Uncharacterized protein</fullName>
    </submittedName>
</protein>
<dbReference type="Proteomes" id="UP000054538">
    <property type="component" value="Unassembled WGS sequence"/>
</dbReference>
<keyword evidence="2" id="KW-1185">Reference proteome</keyword>
<accession>A0A0D0D9B4</accession>
<organism evidence="1 2">
    <name type="scientific">Paxillus rubicundulus Ve08.2h10</name>
    <dbReference type="NCBI Taxonomy" id="930991"/>
    <lineage>
        <taxon>Eukaryota</taxon>
        <taxon>Fungi</taxon>
        <taxon>Dikarya</taxon>
        <taxon>Basidiomycota</taxon>
        <taxon>Agaricomycotina</taxon>
        <taxon>Agaricomycetes</taxon>
        <taxon>Agaricomycetidae</taxon>
        <taxon>Boletales</taxon>
        <taxon>Paxilineae</taxon>
        <taxon>Paxillaceae</taxon>
        <taxon>Paxillus</taxon>
    </lineage>
</organism>
<gene>
    <name evidence="1" type="ORF">PAXRUDRAFT_36216</name>
</gene>
<proteinExistence type="predicted"/>
<dbReference type="EMBL" id="KN826039">
    <property type="protein sequence ID" value="KIK80351.1"/>
    <property type="molecule type" value="Genomic_DNA"/>
</dbReference>
<dbReference type="AlphaFoldDB" id="A0A0D0D9B4"/>
<sequence>MKCTSTFYIYIPQDLTACPHVVVICHNTHSHPPPAPIATPPSLVTVFSELLHDMRWQLTDVTPRHVMLDSGFIQGLWKELGWDSDQTPSLSDLHPSLANLDHIRHLINTVRLHKFPNGTDYDARIHGWQEFEVKAWDNQHMRSVVSTRAFITLQSADVHFILFCHIFEITEANTGTAITFHHIDGVGFESVVADGHKGQGLGLGMVCVHLCRGNCIPCKYEPHCCLDDLNPYDHFRLYNPMLSLSSFEPHPDLEQTLRIIQAGGKKAKAWLKDKIEGMKFALLALYFPKSLMPADFWKACPTTTNGNEQAHCSINHDSVHLTLLGGVMQGRDYDYDERAASSIDIHQTHGINTHDRGSTHT</sequence>
<name>A0A0D0D9B4_9AGAM</name>
<dbReference type="InParanoid" id="A0A0D0D9B4"/>
<dbReference type="HOGENOM" id="CLU_029215_1_0_1"/>
<dbReference type="OrthoDB" id="3268409at2759"/>
<reference evidence="2" key="2">
    <citation type="submission" date="2015-01" db="EMBL/GenBank/DDBJ databases">
        <title>Evolutionary Origins and Diversification of the Mycorrhizal Mutualists.</title>
        <authorList>
            <consortium name="DOE Joint Genome Institute"/>
            <consortium name="Mycorrhizal Genomics Consortium"/>
            <person name="Kohler A."/>
            <person name="Kuo A."/>
            <person name="Nagy L.G."/>
            <person name="Floudas D."/>
            <person name="Copeland A."/>
            <person name="Barry K.W."/>
            <person name="Cichocki N."/>
            <person name="Veneault-Fourrey C."/>
            <person name="LaButti K."/>
            <person name="Lindquist E.A."/>
            <person name="Lipzen A."/>
            <person name="Lundell T."/>
            <person name="Morin E."/>
            <person name="Murat C."/>
            <person name="Riley R."/>
            <person name="Ohm R."/>
            <person name="Sun H."/>
            <person name="Tunlid A."/>
            <person name="Henrissat B."/>
            <person name="Grigoriev I.V."/>
            <person name="Hibbett D.S."/>
            <person name="Martin F."/>
        </authorList>
    </citation>
    <scope>NUCLEOTIDE SEQUENCE [LARGE SCALE GENOMIC DNA]</scope>
    <source>
        <strain evidence="2">Ve08.2h10</strain>
    </source>
</reference>